<reference evidence="1" key="1">
    <citation type="submission" date="2015-04" db="EMBL/GenBank/DDBJ databases">
        <title>The genome sequence of the plant pathogenic Rhizarian Plasmodiophora brassicae reveals insights in its biotrophic life cycle and the origin of chitin synthesis.</title>
        <authorList>
            <person name="Schwelm A."/>
            <person name="Fogelqvist J."/>
            <person name="Knaust A."/>
            <person name="Julke S."/>
            <person name="Lilja T."/>
            <person name="Dhandapani V."/>
            <person name="Bonilla-Rosso G."/>
            <person name="Karlsson M."/>
            <person name="Shevchenko A."/>
            <person name="Choi S.R."/>
            <person name="Kim H.G."/>
            <person name="Park J.Y."/>
            <person name="Lim Y.P."/>
            <person name="Ludwig-Muller J."/>
            <person name="Dixelius C."/>
        </authorList>
    </citation>
    <scope>NUCLEOTIDE SEQUENCE</scope>
    <source>
        <tissue evidence="1">Potato root galls</tissue>
    </source>
</reference>
<sequence length="207" mass="24249">MADGDEAKGMSPNFDSYTPMEFLHYTIGTLDDALGNKADKKVLFRADIPCHVARSKSTIHGKSLKNEFNMELEQKKTSFVNCSQNHFASKSTNENSRNTTFKKDLIRIHNPAVMLLDKDESIQRELNNEKKNRNKKQIWLVNNHRMGVTLQQAKQDERNQIRRKTAAANRQWRLRHWMAQVDYPRTPIYIPCVRMRYMTMKNGAKYK</sequence>
<accession>A0A0H5RBH4</accession>
<dbReference type="AlphaFoldDB" id="A0A0H5RBH4"/>
<name>A0A0H5RBH4_9EUKA</name>
<proteinExistence type="predicted"/>
<protein>
    <submittedName>
        <fullName evidence="1">Uncharacterized protein</fullName>
    </submittedName>
</protein>
<evidence type="ECO:0000313" key="1">
    <source>
        <dbReference type="EMBL" id="CRZ10977.1"/>
    </source>
</evidence>
<organism evidence="1">
    <name type="scientific">Spongospora subterranea</name>
    <dbReference type="NCBI Taxonomy" id="70186"/>
    <lineage>
        <taxon>Eukaryota</taxon>
        <taxon>Sar</taxon>
        <taxon>Rhizaria</taxon>
        <taxon>Endomyxa</taxon>
        <taxon>Phytomyxea</taxon>
        <taxon>Plasmodiophorida</taxon>
        <taxon>Plasmodiophoridae</taxon>
        <taxon>Spongospora</taxon>
    </lineage>
</organism>
<dbReference type="EMBL" id="HACM01010535">
    <property type="protein sequence ID" value="CRZ10977.1"/>
    <property type="molecule type" value="Transcribed_RNA"/>
</dbReference>